<keyword evidence="2" id="KW-1003">Cell membrane</keyword>
<gene>
    <name evidence="8" type="ORF">DPM12_07815</name>
</gene>
<organism evidence="8 9">
    <name type="scientific">Phytoactinopolyspora halophila</name>
    <dbReference type="NCBI Taxonomy" id="1981511"/>
    <lineage>
        <taxon>Bacteria</taxon>
        <taxon>Bacillati</taxon>
        <taxon>Actinomycetota</taxon>
        <taxon>Actinomycetes</taxon>
        <taxon>Jiangellales</taxon>
        <taxon>Jiangellaceae</taxon>
        <taxon>Phytoactinopolyspora</taxon>
    </lineage>
</organism>
<keyword evidence="5" id="KW-1278">Translocase</keyword>
<feature type="domain" description="ABC transporter" evidence="7">
    <location>
        <begin position="21"/>
        <end position="77"/>
    </location>
</feature>
<evidence type="ECO:0000259" key="7">
    <source>
        <dbReference type="Pfam" id="PF00005"/>
    </source>
</evidence>
<evidence type="ECO:0000256" key="1">
    <source>
        <dbReference type="ARBA" id="ARBA00022448"/>
    </source>
</evidence>
<dbReference type="GO" id="GO:0016887">
    <property type="term" value="F:ATP hydrolysis activity"/>
    <property type="evidence" value="ECO:0007669"/>
    <property type="project" value="InterPro"/>
</dbReference>
<sequence>MPVQDNVALPSLRDLTDGGVVRRSRVRDMARNLAQRFDIRGRPGQAAGTLSGGNQQKAVIAKWIPKRPRLVIFDEPTRGIDVGAKTAIYTLIEELTSDGVGVIVISSELSEVLGLARRVLVLSHGRQTGLLERDEATEEHVMALAVSG</sequence>
<keyword evidence="3" id="KW-0547">Nucleotide-binding</keyword>
<evidence type="ECO:0000256" key="2">
    <source>
        <dbReference type="ARBA" id="ARBA00022475"/>
    </source>
</evidence>
<dbReference type="InterPro" id="IPR003439">
    <property type="entry name" value="ABC_transporter-like_ATP-bd"/>
</dbReference>
<dbReference type="InterPro" id="IPR050107">
    <property type="entry name" value="ABC_carbohydrate_import_ATPase"/>
</dbReference>
<keyword evidence="1" id="KW-0813">Transport</keyword>
<proteinExistence type="predicted"/>
<evidence type="ECO:0000313" key="8">
    <source>
        <dbReference type="EMBL" id="RAW15707.1"/>
    </source>
</evidence>
<dbReference type="PANTHER" id="PTHR43790">
    <property type="entry name" value="CARBOHYDRATE TRANSPORT ATP-BINDING PROTEIN MG119-RELATED"/>
    <property type="match status" value="1"/>
</dbReference>
<evidence type="ECO:0000256" key="4">
    <source>
        <dbReference type="ARBA" id="ARBA00022840"/>
    </source>
</evidence>
<dbReference type="GO" id="GO:0005524">
    <property type="term" value="F:ATP binding"/>
    <property type="evidence" value="ECO:0007669"/>
    <property type="project" value="UniProtKB-KW"/>
</dbReference>
<evidence type="ECO:0000313" key="9">
    <source>
        <dbReference type="Proteomes" id="UP000250462"/>
    </source>
</evidence>
<evidence type="ECO:0000256" key="5">
    <source>
        <dbReference type="ARBA" id="ARBA00022967"/>
    </source>
</evidence>
<keyword evidence="9" id="KW-1185">Reference proteome</keyword>
<dbReference type="AlphaFoldDB" id="A0A329QTQ4"/>
<protein>
    <recommendedName>
        <fullName evidence="7">ABC transporter domain-containing protein</fullName>
    </recommendedName>
</protein>
<evidence type="ECO:0000256" key="3">
    <source>
        <dbReference type="ARBA" id="ARBA00022741"/>
    </source>
</evidence>
<keyword evidence="4" id="KW-0067">ATP-binding</keyword>
<keyword evidence="6" id="KW-0472">Membrane</keyword>
<dbReference type="EMBL" id="QMIG01000005">
    <property type="protein sequence ID" value="RAW15707.1"/>
    <property type="molecule type" value="Genomic_DNA"/>
</dbReference>
<evidence type="ECO:0000256" key="6">
    <source>
        <dbReference type="ARBA" id="ARBA00023136"/>
    </source>
</evidence>
<accession>A0A329QTQ4</accession>
<dbReference type="Proteomes" id="UP000250462">
    <property type="component" value="Unassembled WGS sequence"/>
</dbReference>
<dbReference type="InterPro" id="IPR027417">
    <property type="entry name" value="P-loop_NTPase"/>
</dbReference>
<dbReference type="SUPFAM" id="SSF52540">
    <property type="entry name" value="P-loop containing nucleoside triphosphate hydrolases"/>
    <property type="match status" value="1"/>
</dbReference>
<dbReference type="PANTHER" id="PTHR43790:SF3">
    <property type="entry name" value="D-ALLOSE IMPORT ATP-BINDING PROTEIN ALSA-RELATED"/>
    <property type="match status" value="1"/>
</dbReference>
<dbReference type="Pfam" id="PF00005">
    <property type="entry name" value="ABC_tran"/>
    <property type="match status" value="1"/>
</dbReference>
<name>A0A329QTQ4_9ACTN</name>
<dbReference type="Gene3D" id="3.40.50.300">
    <property type="entry name" value="P-loop containing nucleotide triphosphate hydrolases"/>
    <property type="match status" value="1"/>
</dbReference>
<comment type="caution">
    <text evidence="8">The sequence shown here is derived from an EMBL/GenBank/DDBJ whole genome shotgun (WGS) entry which is preliminary data.</text>
</comment>
<reference evidence="8 9" key="1">
    <citation type="submission" date="2018-06" db="EMBL/GenBank/DDBJ databases">
        <title>Phytoactinopolyspora halophila sp. nov., a novel halophilic actinomycete isolated from a saline soil in China.</title>
        <authorList>
            <person name="Tang S.-K."/>
        </authorList>
    </citation>
    <scope>NUCLEOTIDE SEQUENCE [LARGE SCALE GENOMIC DNA]</scope>
    <source>
        <strain evidence="8 9">YIM 96934</strain>
    </source>
</reference>